<name>A0A225AW71_TALAT</name>
<dbReference type="GeneID" id="31006863"/>
<feature type="domain" description="MPN" evidence="4">
    <location>
        <begin position="61"/>
        <end position="205"/>
    </location>
</feature>
<dbReference type="CDD" id="cd08063">
    <property type="entry name" value="MPN_CSN6"/>
    <property type="match status" value="1"/>
</dbReference>
<protein>
    <recommendedName>
        <fullName evidence="2">COP9 signalosome complex subunit 6</fullName>
    </recommendedName>
</protein>
<dbReference type="GO" id="GO:0000338">
    <property type="term" value="P:protein deneddylation"/>
    <property type="evidence" value="ECO:0007669"/>
    <property type="project" value="InterPro"/>
</dbReference>
<dbReference type="InterPro" id="IPR000555">
    <property type="entry name" value="JAMM/MPN+_dom"/>
</dbReference>
<dbReference type="GO" id="GO:0008237">
    <property type="term" value="F:metallopeptidase activity"/>
    <property type="evidence" value="ECO:0007669"/>
    <property type="project" value="InterPro"/>
</dbReference>
<dbReference type="Gene3D" id="3.40.140.10">
    <property type="entry name" value="Cytidine Deaminase, domain 2"/>
    <property type="match status" value="1"/>
</dbReference>
<sequence>MYIAGSSVANKANTIFPVFRRHGHQRCNSEAGHISFHSETMADKSDNPLISTKPSDSGLHVALHPLVLLTISDYATRHTARQQQGPIVGALLGQQQGRQITLEHAFECHTKRSADNEIILDAAWFGTRVQQFRDVHKDPPLDLVGWFTLTPNSGPSPSLLSIHRQILQDYNESAVLLTFHPSQIVSDSGNGAKLPLTVYESIFEGENVVDPNAATQMGDDRQPLHIRFRELPYSIETGEAEMISVDFVARGAGNAMAIEAPAEPGKATTKTTATATTETKGPKHDAGDVKTEDDSVILSPEHEEFIANLSTRLNAVKTLESRIRLIRSFLENLPPSILSGQNSAEGATTTNSGTHPILRNIFALISGLSLLTPQDSKSFAVESLAQENDVAVISLLGQLGENVKTIRELGKKSAIVEIGKQQNAAPGKGRKAHLGLPSRFDDGLRESGYANLDAGGLQMM</sequence>
<dbReference type="OrthoDB" id="1378at2759"/>
<dbReference type="GO" id="GO:0005737">
    <property type="term" value="C:cytoplasm"/>
    <property type="evidence" value="ECO:0007669"/>
    <property type="project" value="UniProtKB-SubCell"/>
</dbReference>
<dbReference type="Proteomes" id="UP000214365">
    <property type="component" value="Unassembled WGS sequence"/>
</dbReference>
<organism evidence="5 6">
    <name type="scientific">Talaromyces atroroseus</name>
    <dbReference type="NCBI Taxonomy" id="1441469"/>
    <lineage>
        <taxon>Eukaryota</taxon>
        <taxon>Fungi</taxon>
        <taxon>Dikarya</taxon>
        <taxon>Ascomycota</taxon>
        <taxon>Pezizomycotina</taxon>
        <taxon>Eurotiomycetes</taxon>
        <taxon>Eurotiomycetidae</taxon>
        <taxon>Eurotiales</taxon>
        <taxon>Trichocomaceae</taxon>
        <taxon>Talaromyces</taxon>
        <taxon>Talaromyces sect. Trachyspermi</taxon>
    </lineage>
</organism>
<reference evidence="5 6" key="1">
    <citation type="submission" date="2015-06" db="EMBL/GenBank/DDBJ databases">
        <title>Talaromyces atroroseus IBT 11181 draft genome.</title>
        <authorList>
            <person name="Rasmussen K.B."/>
            <person name="Rasmussen S."/>
            <person name="Petersen B."/>
            <person name="Sicheritz-Ponten T."/>
            <person name="Mortensen U.H."/>
            <person name="Thrane U."/>
        </authorList>
    </citation>
    <scope>NUCLEOTIDE SEQUENCE [LARGE SCALE GENOMIC DNA]</scope>
    <source>
        <strain evidence="5 6">IBT 11181</strain>
    </source>
</reference>
<evidence type="ECO:0000256" key="3">
    <source>
        <dbReference type="SAM" id="MobiDB-lite"/>
    </source>
</evidence>
<evidence type="ECO:0000259" key="4">
    <source>
        <dbReference type="PROSITE" id="PS50249"/>
    </source>
</evidence>
<feature type="compositionally biased region" description="Low complexity" evidence="3">
    <location>
        <begin position="263"/>
        <end position="279"/>
    </location>
</feature>
<dbReference type="GO" id="GO:0008180">
    <property type="term" value="C:COP9 signalosome"/>
    <property type="evidence" value="ECO:0007669"/>
    <property type="project" value="UniProtKB-UniRule"/>
</dbReference>
<proteinExistence type="inferred from homology"/>
<keyword evidence="2" id="KW-0736">Signalosome</keyword>
<accession>A0A225AW71</accession>
<keyword evidence="2" id="KW-0539">Nucleus</keyword>
<comment type="caution">
    <text evidence="5">The sequence shown here is derived from an EMBL/GenBank/DDBJ whole genome shotgun (WGS) entry which is preliminary data.</text>
</comment>
<evidence type="ECO:0000256" key="1">
    <source>
        <dbReference type="ARBA" id="ARBA00010893"/>
    </source>
</evidence>
<keyword evidence="2" id="KW-0963">Cytoplasm</keyword>
<feature type="compositionally biased region" description="Basic and acidic residues" evidence="3">
    <location>
        <begin position="280"/>
        <end position="290"/>
    </location>
</feature>
<dbReference type="PANTHER" id="PTHR10540">
    <property type="entry name" value="EUKARYOTIC TRANSLATION INITIATION FACTOR 3 SUBUNIT F-RELATED"/>
    <property type="match status" value="1"/>
</dbReference>
<dbReference type="STRING" id="1441469.A0A225AW71"/>
<evidence type="ECO:0000256" key="2">
    <source>
        <dbReference type="RuleBase" id="RU367006"/>
    </source>
</evidence>
<evidence type="ECO:0000313" key="5">
    <source>
        <dbReference type="EMBL" id="OKL57747.1"/>
    </source>
</evidence>
<comment type="subcellular location">
    <subcellularLocation>
        <location evidence="2">Cytoplasm</location>
    </subcellularLocation>
    <subcellularLocation>
        <location evidence="2">Nucleus</location>
    </subcellularLocation>
</comment>
<dbReference type="RefSeq" id="XP_020117868.1">
    <property type="nucleotide sequence ID" value="XM_020262012.1"/>
</dbReference>
<evidence type="ECO:0000313" key="6">
    <source>
        <dbReference type="Proteomes" id="UP000214365"/>
    </source>
</evidence>
<feature type="region of interest" description="Disordered" evidence="3">
    <location>
        <begin position="263"/>
        <end position="290"/>
    </location>
</feature>
<keyword evidence="6" id="KW-1185">Reference proteome</keyword>
<dbReference type="InterPro" id="IPR033859">
    <property type="entry name" value="MPN_CSN6"/>
</dbReference>
<dbReference type="EMBL" id="LFMY01000011">
    <property type="protein sequence ID" value="OKL57747.1"/>
    <property type="molecule type" value="Genomic_DNA"/>
</dbReference>
<gene>
    <name evidence="5" type="ORF">UA08_07107</name>
</gene>
<dbReference type="PANTHER" id="PTHR10540:SF8">
    <property type="entry name" value="COP9 SIGNALOSOME COMPLEX SUBUNIT 6"/>
    <property type="match status" value="1"/>
</dbReference>
<comment type="function">
    <text evidence="2">Component of the COP9 signalosome complex (CSN), a complex involved in various cellular and developmental processes.</text>
</comment>
<dbReference type="Pfam" id="PF01398">
    <property type="entry name" value="JAB"/>
    <property type="match status" value="1"/>
</dbReference>
<dbReference type="InterPro" id="IPR037518">
    <property type="entry name" value="MPN"/>
</dbReference>
<comment type="similarity">
    <text evidence="1 2">Belongs to the peptidase M67A family. CSN6 subfamily.</text>
</comment>
<dbReference type="PROSITE" id="PS50249">
    <property type="entry name" value="MPN"/>
    <property type="match status" value="1"/>
</dbReference>
<dbReference type="AlphaFoldDB" id="A0A225AW71"/>